<dbReference type="SUPFAM" id="SSF54001">
    <property type="entry name" value="Cysteine proteinases"/>
    <property type="match status" value="1"/>
</dbReference>
<comment type="similarity">
    <text evidence="1">Belongs to the peptidase C48 family.</text>
</comment>
<dbReference type="GO" id="GO:0006508">
    <property type="term" value="P:proteolysis"/>
    <property type="evidence" value="ECO:0007669"/>
    <property type="project" value="UniProtKB-KW"/>
</dbReference>
<feature type="domain" description="Ubiquitin-like protease family profile" evidence="5">
    <location>
        <begin position="1"/>
        <end position="176"/>
    </location>
</feature>
<dbReference type="Pfam" id="PF02902">
    <property type="entry name" value="Peptidase_C48"/>
    <property type="match status" value="1"/>
</dbReference>
<dbReference type="PROSITE" id="PS50600">
    <property type="entry name" value="ULP_PROTEASE"/>
    <property type="match status" value="1"/>
</dbReference>
<evidence type="ECO:0000256" key="4">
    <source>
        <dbReference type="SAM" id="MobiDB-lite"/>
    </source>
</evidence>
<evidence type="ECO:0000256" key="2">
    <source>
        <dbReference type="ARBA" id="ARBA00022670"/>
    </source>
</evidence>
<dbReference type="AlphaFoldDB" id="A0AAD5NML2"/>
<accession>A0AAD5NML2</accession>
<organism evidence="6 7">
    <name type="scientific">Acer negundo</name>
    <name type="common">Box elder</name>
    <dbReference type="NCBI Taxonomy" id="4023"/>
    <lineage>
        <taxon>Eukaryota</taxon>
        <taxon>Viridiplantae</taxon>
        <taxon>Streptophyta</taxon>
        <taxon>Embryophyta</taxon>
        <taxon>Tracheophyta</taxon>
        <taxon>Spermatophyta</taxon>
        <taxon>Magnoliopsida</taxon>
        <taxon>eudicotyledons</taxon>
        <taxon>Gunneridae</taxon>
        <taxon>Pentapetalae</taxon>
        <taxon>rosids</taxon>
        <taxon>malvids</taxon>
        <taxon>Sapindales</taxon>
        <taxon>Sapindaceae</taxon>
        <taxon>Hippocastanoideae</taxon>
        <taxon>Acereae</taxon>
        <taxon>Acer</taxon>
    </lineage>
</organism>
<dbReference type="InterPro" id="IPR003653">
    <property type="entry name" value="Peptidase_C48_C"/>
</dbReference>
<keyword evidence="2" id="KW-0645">Protease</keyword>
<evidence type="ECO:0000313" key="7">
    <source>
        <dbReference type="Proteomes" id="UP001064489"/>
    </source>
</evidence>
<reference evidence="6" key="1">
    <citation type="journal article" date="2022" name="Plant J.">
        <title>Strategies of tolerance reflected in two North American maple genomes.</title>
        <authorList>
            <person name="McEvoy S.L."/>
            <person name="Sezen U.U."/>
            <person name="Trouern-Trend A."/>
            <person name="McMahon S.M."/>
            <person name="Schaberg P.G."/>
            <person name="Yang J."/>
            <person name="Wegrzyn J.L."/>
            <person name="Swenson N.G."/>
        </authorList>
    </citation>
    <scope>NUCLEOTIDE SEQUENCE</scope>
    <source>
        <strain evidence="6">91603</strain>
    </source>
</reference>
<dbReference type="GO" id="GO:0008234">
    <property type="term" value="F:cysteine-type peptidase activity"/>
    <property type="evidence" value="ECO:0007669"/>
    <property type="project" value="InterPro"/>
</dbReference>
<dbReference type="Gene3D" id="3.40.395.10">
    <property type="entry name" value="Adenoviral Proteinase, Chain A"/>
    <property type="match status" value="1"/>
</dbReference>
<evidence type="ECO:0000256" key="3">
    <source>
        <dbReference type="ARBA" id="ARBA00022801"/>
    </source>
</evidence>
<dbReference type="Proteomes" id="UP001064489">
    <property type="component" value="Chromosome 7"/>
</dbReference>
<feature type="region of interest" description="Disordered" evidence="4">
    <location>
        <begin position="1"/>
        <end position="31"/>
    </location>
</feature>
<keyword evidence="7" id="KW-1185">Reference proteome</keyword>
<keyword evidence="3" id="KW-0378">Hydrolase</keyword>
<feature type="compositionally biased region" description="Polar residues" evidence="4">
    <location>
        <begin position="10"/>
        <end position="19"/>
    </location>
</feature>
<proteinExistence type="inferred from homology"/>
<sequence length="184" mass="21915">MPPHKDTRQQRLSSQRSPPYSNPRKQRSSSLHIPQVESSYRACSLPQIQRQLQVHRIGWQLMTPYTDHVMIPCNFRRNHWVLSSVNLTQEKIYLLDPFRQEVTWEYKNKQVACLRWFIPSMLYQVEFHSNRTKDDVTYSLSKKAFRMSIMDESHRVPQQHQGGNCGAHTLRLTKYLLANKKEFD</sequence>
<dbReference type="InterPro" id="IPR038765">
    <property type="entry name" value="Papain-like_cys_pep_sf"/>
</dbReference>
<reference evidence="6" key="2">
    <citation type="submission" date="2023-02" db="EMBL/GenBank/DDBJ databases">
        <authorList>
            <person name="Swenson N.G."/>
            <person name="Wegrzyn J.L."/>
            <person name="Mcevoy S.L."/>
        </authorList>
    </citation>
    <scope>NUCLEOTIDE SEQUENCE</scope>
    <source>
        <strain evidence="6">91603</strain>
        <tissue evidence="6">Leaf</tissue>
    </source>
</reference>
<name>A0AAD5NML2_ACENE</name>
<evidence type="ECO:0000256" key="1">
    <source>
        <dbReference type="ARBA" id="ARBA00005234"/>
    </source>
</evidence>
<gene>
    <name evidence="6" type="ORF">LWI28_028168</name>
</gene>
<evidence type="ECO:0000313" key="6">
    <source>
        <dbReference type="EMBL" id="KAI9170445.1"/>
    </source>
</evidence>
<dbReference type="EMBL" id="JAJSOW010000104">
    <property type="protein sequence ID" value="KAI9170445.1"/>
    <property type="molecule type" value="Genomic_DNA"/>
</dbReference>
<evidence type="ECO:0000259" key="5">
    <source>
        <dbReference type="PROSITE" id="PS50600"/>
    </source>
</evidence>
<comment type="caution">
    <text evidence="6">The sequence shown here is derived from an EMBL/GenBank/DDBJ whole genome shotgun (WGS) entry which is preliminary data.</text>
</comment>
<protein>
    <recommendedName>
        <fullName evidence="5">Ubiquitin-like protease family profile domain-containing protein</fullName>
    </recommendedName>
</protein>